<sequence>MASQFARTTPTGHYLEEWPALPVFQEAKTVHVDISGWMQRRCPPELKEISINVPDVVVSVVRESARNERFLKRAGDLGINPSIGPRSLIEPWDRKRPCPCAPDQLPFAEDSPTAGYILATLEYAEGTAEWEASEDQRQPSSEVMHSQETEESCAPDPHRILLIDGLVRNLQAHLSEVNRLQQLSLINRQKEQVLKFLSSQQQSHHGASSFIGKLQRCLEPCIRQRTSAHGTSRFEHTRMKFPFLSGKEDVRVIKSAQRCLVQELVYDRMWFDQVVAERENMLKRYRLGLINSGSDVEEISFIHGQDGIHEM</sequence>
<evidence type="ECO:0000313" key="2">
    <source>
        <dbReference type="EMBL" id="TQB70828.1"/>
    </source>
</evidence>
<gene>
    <name evidence="2" type="ORF">MPDQ_008053</name>
</gene>
<keyword evidence="3" id="KW-1185">Reference proteome</keyword>
<proteinExistence type="predicted"/>
<comment type="caution">
    <text evidence="2">The sequence shown here is derived from an EMBL/GenBank/DDBJ whole genome shotgun (WGS) entry which is preliminary data.</text>
</comment>
<evidence type="ECO:0000313" key="3">
    <source>
        <dbReference type="Proteomes" id="UP000319663"/>
    </source>
</evidence>
<dbReference type="EMBL" id="VIFY01000094">
    <property type="protein sequence ID" value="TQB70828.1"/>
    <property type="molecule type" value="Genomic_DNA"/>
</dbReference>
<accession>A0A507QQV8</accession>
<name>A0A507QQV8_MONPU</name>
<dbReference type="AlphaFoldDB" id="A0A507QQV8"/>
<protein>
    <submittedName>
        <fullName evidence="2">Uncharacterized protein</fullName>
    </submittedName>
</protein>
<reference evidence="2 3" key="1">
    <citation type="submission" date="2019-06" db="EMBL/GenBank/DDBJ databases">
        <title>Wine fermentation using esterase from Monascus purpureus.</title>
        <authorList>
            <person name="Geng C."/>
            <person name="Zhang Y."/>
        </authorList>
    </citation>
    <scope>NUCLEOTIDE SEQUENCE [LARGE SCALE GENOMIC DNA]</scope>
    <source>
        <strain evidence="2">HQ1</strain>
    </source>
</reference>
<evidence type="ECO:0000256" key="1">
    <source>
        <dbReference type="SAM" id="MobiDB-lite"/>
    </source>
</evidence>
<dbReference type="Proteomes" id="UP000319663">
    <property type="component" value="Unassembled WGS sequence"/>
</dbReference>
<feature type="region of interest" description="Disordered" evidence="1">
    <location>
        <begin position="128"/>
        <end position="153"/>
    </location>
</feature>
<organism evidence="2 3">
    <name type="scientific">Monascus purpureus</name>
    <name type="common">Red mold</name>
    <name type="synonym">Monascus anka</name>
    <dbReference type="NCBI Taxonomy" id="5098"/>
    <lineage>
        <taxon>Eukaryota</taxon>
        <taxon>Fungi</taxon>
        <taxon>Dikarya</taxon>
        <taxon>Ascomycota</taxon>
        <taxon>Pezizomycotina</taxon>
        <taxon>Eurotiomycetes</taxon>
        <taxon>Eurotiomycetidae</taxon>
        <taxon>Eurotiales</taxon>
        <taxon>Aspergillaceae</taxon>
        <taxon>Monascus</taxon>
    </lineage>
</organism>
<dbReference type="STRING" id="5098.A0A507QQV8"/>